<proteinExistence type="predicted"/>
<protein>
    <submittedName>
        <fullName evidence="1">Uncharacterized protein</fullName>
    </submittedName>
</protein>
<dbReference type="AlphaFoldDB" id="A0A9P6DVC2"/>
<sequence length="135" mass="14760">MLKQTSIATRRVRLILIGSAKLSMTVLTRPPLRVSNSPAFRSEQSPDLPRAGARPSVPSPVFSSWQDLPMFVITLLRVLHAAYDSGREDVLLLCIQGTRVGMFSDILDILLCVKKVDGSVPQYIGSMDPPEPASV</sequence>
<dbReference type="EMBL" id="MU128999">
    <property type="protein sequence ID" value="KAF9511525.1"/>
    <property type="molecule type" value="Genomic_DNA"/>
</dbReference>
<evidence type="ECO:0000313" key="1">
    <source>
        <dbReference type="EMBL" id="KAF9511525.1"/>
    </source>
</evidence>
<comment type="caution">
    <text evidence="1">The sequence shown here is derived from an EMBL/GenBank/DDBJ whole genome shotgun (WGS) entry which is preliminary data.</text>
</comment>
<organism evidence="1 2">
    <name type="scientific">Hydnum rufescens UP504</name>
    <dbReference type="NCBI Taxonomy" id="1448309"/>
    <lineage>
        <taxon>Eukaryota</taxon>
        <taxon>Fungi</taxon>
        <taxon>Dikarya</taxon>
        <taxon>Basidiomycota</taxon>
        <taxon>Agaricomycotina</taxon>
        <taxon>Agaricomycetes</taxon>
        <taxon>Cantharellales</taxon>
        <taxon>Hydnaceae</taxon>
        <taxon>Hydnum</taxon>
    </lineage>
</organism>
<accession>A0A9P6DVC2</accession>
<evidence type="ECO:0000313" key="2">
    <source>
        <dbReference type="Proteomes" id="UP000886523"/>
    </source>
</evidence>
<reference evidence="1" key="1">
    <citation type="journal article" date="2020" name="Nat. Commun.">
        <title>Large-scale genome sequencing of mycorrhizal fungi provides insights into the early evolution of symbiotic traits.</title>
        <authorList>
            <person name="Miyauchi S."/>
            <person name="Kiss E."/>
            <person name="Kuo A."/>
            <person name="Drula E."/>
            <person name="Kohler A."/>
            <person name="Sanchez-Garcia M."/>
            <person name="Morin E."/>
            <person name="Andreopoulos B."/>
            <person name="Barry K.W."/>
            <person name="Bonito G."/>
            <person name="Buee M."/>
            <person name="Carver A."/>
            <person name="Chen C."/>
            <person name="Cichocki N."/>
            <person name="Clum A."/>
            <person name="Culley D."/>
            <person name="Crous P.W."/>
            <person name="Fauchery L."/>
            <person name="Girlanda M."/>
            <person name="Hayes R.D."/>
            <person name="Keri Z."/>
            <person name="LaButti K."/>
            <person name="Lipzen A."/>
            <person name="Lombard V."/>
            <person name="Magnuson J."/>
            <person name="Maillard F."/>
            <person name="Murat C."/>
            <person name="Nolan M."/>
            <person name="Ohm R.A."/>
            <person name="Pangilinan J."/>
            <person name="Pereira M.F."/>
            <person name="Perotto S."/>
            <person name="Peter M."/>
            <person name="Pfister S."/>
            <person name="Riley R."/>
            <person name="Sitrit Y."/>
            <person name="Stielow J.B."/>
            <person name="Szollosi G."/>
            <person name="Zifcakova L."/>
            <person name="Stursova M."/>
            <person name="Spatafora J.W."/>
            <person name="Tedersoo L."/>
            <person name="Vaario L.M."/>
            <person name="Yamada A."/>
            <person name="Yan M."/>
            <person name="Wang P."/>
            <person name="Xu J."/>
            <person name="Bruns T."/>
            <person name="Baldrian P."/>
            <person name="Vilgalys R."/>
            <person name="Dunand C."/>
            <person name="Henrissat B."/>
            <person name="Grigoriev I.V."/>
            <person name="Hibbett D."/>
            <person name="Nagy L.G."/>
            <person name="Martin F.M."/>
        </authorList>
    </citation>
    <scope>NUCLEOTIDE SEQUENCE</scope>
    <source>
        <strain evidence="1">UP504</strain>
    </source>
</reference>
<dbReference type="Proteomes" id="UP000886523">
    <property type="component" value="Unassembled WGS sequence"/>
</dbReference>
<gene>
    <name evidence="1" type="ORF">BS47DRAFT_1166772</name>
</gene>
<keyword evidence="2" id="KW-1185">Reference proteome</keyword>
<name>A0A9P6DVC2_9AGAM</name>